<protein>
    <recommendedName>
        <fullName evidence="4">Endolytic peptidoglycan transglycosylase RlpA</fullName>
        <ecNumber evidence="4">4.2.2.-</ecNumber>
    </recommendedName>
</protein>
<dbReference type="HAMAP" id="MF_02071">
    <property type="entry name" value="RlpA"/>
    <property type="match status" value="1"/>
</dbReference>
<dbReference type="Proteomes" id="UP000604481">
    <property type="component" value="Unassembled WGS sequence"/>
</dbReference>
<evidence type="ECO:0000256" key="3">
    <source>
        <dbReference type="ARBA" id="ARBA00023316"/>
    </source>
</evidence>
<dbReference type="SUPFAM" id="SSF50685">
    <property type="entry name" value="Barwin-like endoglucanases"/>
    <property type="match status" value="1"/>
</dbReference>
<feature type="signal peptide" evidence="7">
    <location>
        <begin position="1"/>
        <end position="24"/>
    </location>
</feature>
<evidence type="ECO:0000256" key="5">
    <source>
        <dbReference type="RuleBase" id="RU003495"/>
    </source>
</evidence>
<sequence>MQSKHLLPLALLLAACSSTPPGPAGPASRPTPPRQPETGTAPTSDSRQYGCSYQPPASNGGGFYKDDGPHSDWPANLNQIPDATPRAEPLHKWANRPYTVLGQSFTPLTEVGQWREEGVGSWYGRKFHGQKTSNGEIYDMFAMSAASPILPIPSYARVTNLANGRSVIVRVNDRGPFKKGRIIDLSFLAACRLGYASNGSAQLRVESLQPGAIAPAAPVQIASAPAAAPKPAEPIAEATPLQVPVSEDKGGVYLQLGAFSSQGNADSFRQHLNRQLESSDTARVVIQQTGPLWRVKLGPYPDRAAALAAAERLTGEHQLQAVIAR</sequence>
<gene>
    <name evidence="4" type="primary">rlpA</name>
    <name evidence="9" type="ORF">INR99_07050</name>
</gene>
<feature type="compositionally biased region" description="Polar residues" evidence="6">
    <location>
        <begin position="37"/>
        <end position="57"/>
    </location>
</feature>
<keyword evidence="4" id="KW-1003">Cell membrane</keyword>
<dbReference type="EC" id="4.2.2.-" evidence="4"/>
<keyword evidence="2 4" id="KW-0456">Lyase</keyword>
<dbReference type="GO" id="GO:0008932">
    <property type="term" value="F:lytic endotransglycosylase activity"/>
    <property type="evidence" value="ECO:0007669"/>
    <property type="project" value="UniProtKB-UniRule"/>
</dbReference>
<dbReference type="PANTHER" id="PTHR34183:SF1">
    <property type="entry name" value="ENDOLYTIC PEPTIDOGLYCAN TRANSGLYCOSYLASE RLPA"/>
    <property type="match status" value="1"/>
</dbReference>
<feature type="chain" id="PRO_5035348019" description="Endolytic peptidoglycan transglycosylase RlpA" evidence="7">
    <location>
        <begin position="25"/>
        <end position="325"/>
    </location>
</feature>
<dbReference type="SUPFAM" id="SSF110997">
    <property type="entry name" value="Sporulation related repeat"/>
    <property type="match status" value="1"/>
</dbReference>
<keyword evidence="4" id="KW-0449">Lipoprotein</keyword>
<dbReference type="GO" id="GO:0000270">
    <property type="term" value="P:peptidoglycan metabolic process"/>
    <property type="evidence" value="ECO:0007669"/>
    <property type="project" value="UniProtKB-UniRule"/>
</dbReference>
<dbReference type="InterPro" id="IPR036680">
    <property type="entry name" value="SPOR-like_sf"/>
</dbReference>
<dbReference type="PANTHER" id="PTHR34183">
    <property type="entry name" value="ENDOLYTIC PEPTIDOGLYCAN TRANSGLYCOSYLASE RLPA"/>
    <property type="match status" value="1"/>
</dbReference>
<dbReference type="CDD" id="cd22268">
    <property type="entry name" value="DPBB_RlpA-like"/>
    <property type="match status" value="1"/>
</dbReference>
<name>A0A8J7FH65_9NEIS</name>
<accession>A0A8J7FH65</accession>
<dbReference type="GO" id="GO:0071555">
    <property type="term" value="P:cell wall organization"/>
    <property type="evidence" value="ECO:0007669"/>
    <property type="project" value="UniProtKB-KW"/>
</dbReference>
<proteinExistence type="inferred from homology"/>
<evidence type="ECO:0000256" key="2">
    <source>
        <dbReference type="ARBA" id="ARBA00023239"/>
    </source>
</evidence>
<reference evidence="9 10" key="1">
    <citation type="submission" date="2020-10" db="EMBL/GenBank/DDBJ databases">
        <title>The genome sequence of Chitinilyticum litopenaei 4Y14.</title>
        <authorList>
            <person name="Liu Y."/>
        </authorList>
    </citation>
    <scope>NUCLEOTIDE SEQUENCE [LARGE SCALE GENOMIC DNA]</scope>
    <source>
        <strain evidence="9 10">4Y14</strain>
    </source>
</reference>
<comment type="caution">
    <text evidence="9">The sequence shown here is derived from an EMBL/GenBank/DDBJ whole genome shotgun (WGS) entry which is preliminary data.</text>
</comment>
<feature type="region of interest" description="Disordered" evidence="6">
    <location>
        <begin position="16"/>
        <end position="75"/>
    </location>
</feature>
<dbReference type="Gene3D" id="3.30.70.1070">
    <property type="entry name" value="Sporulation related repeat"/>
    <property type="match status" value="1"/>
</dbReference>
<dbReference type="PROSITE" id="PS51724">
    <property type="entry name" value="SPOR"/>
    <property type="match status" value="1"/>
</dbReference>
<dbReference type="InterPro" id="IPR034718">
    <property type="entry name" value="RlpA"/>
</dbReference>
<dbReference type="RefSeq" id="WP_194115620.1">
    <property type="nucleotide sequence ID" value="NZ_JADFUA010000003.1"/>
</dbReference>
<keyword evidence="4" id="KW-0472">Membrane</keyword>
<feature type="compositionally biased region" description="Pro residues" evidence="6">
    <location>
        <begin position="20"/>
        <end position="35"/>
    </location>
</feature>
<keyword evidence="3 4" id="KW-0961">Cell wall biogenesis/degradation</keyword>
<evidence type="ECO:0000256" key="6">
    <source>
        <dbReference type="SAM" id="MobiDB-lite"/>
    </source>
</evidence>
<comment type="similarity">
    <text evidence="4 5">Belongs to the RlpA family.</text>
</comment>
<comment type="function">
    <text evidence="4">Lytic transglycosylase with a strong preference for naked glycan strands that lack stem peptides.</text>
</comment>
<comment type="subcellular location">
    <subcellularLocation>
        <location evidence="4">Cell membrane</location>
        <topology evidence="4">Lipid-anchor</topology>
    </subcellularLocation>
</comment>
<evidence type="ECO:0000313" key="9">
    <source>
        <dbReference type="EMBL" id="MBE9609100.1"/>
    </source>
</evidence>
<feature type="domain" description="SPOR" evidence="8">
    <location>
        <begin position="246"/>
        <end position="325"/>
    </location>
</feature>
<evidence type="ECO:0000256" key="4">
    <source>
        <dbReference type="HAMAP-Rule" id="MF_02071"/>
    </source>
</evidence>
<keyword evidence="1 7" id="KW-0732">Signal</keyword>
<keyword evidence="10" id="KW-1185">Reference proteome</keyword>
<dbReference type="InterPro" id="IPR012997">
    <property type="entry name" value="RplA"/>
</dbReference>
<dbReference type="Pfam" id="PF05036">
    <property type="entry name" value="SPOR"/>
    <property type="match status" value="1"/>
</dbReference>
<evidence type="ECO:0000256" key="1">
    <source>
        <dbReference type="ARBA" id="ARBA00022729"/>
    </source>
</evidence>
<evidence type="ECO:0000313" key="10">
    <source>
        <dbReference type="Proteomes" id="UP000604481"/>
    </source>
</evidence>
<dbReference type="InterPro" id="IPR009009">
    <property type="entry name" value="RlpA-like_DPBB"/>
</dbReference>
<dbReference type="AlphaFoldDB" id="A0A8J7FH65"/>
<dbReference type="InterPro" id="IPR036908">
    <property type="entry name" value="RlpA-like_sf"/>
</dbReference>
<dbReference type="PROSITE" id="PS51257">
    <property type="entry name" value="PROKAR_LIPOPROTEIN"/>
    <property type="match status" value="1"/>
</dbReference>
<dbReference type="Pfam" id="PF03330">
    <property type="entry name" value="DPBB_1"/>
    <property type="match status" value="1"/>
</dbReference>
<dbReference type="Gene3D" id="2.40.40.10">
    <property type="entry name" value="RlpA-like domain"/>
    <property type="match status" value="1"/>
</dbReference>
<keyword evidence="4" id="KW-0564">Palmitate</keyword>
<evidence type="ECO:0000259" key="8">
    <source>
        <dbReference type="PROSITE" id="PS51724"/>
    </source>
</evidence>
<dbReference type="EMBL" id="JADFUA010000003">
    <property type="protein sequence ID" value="MBE9609100.1"/>
    <property type="molecule type" value="Genomic_DNA"/>
</dbReference>
<organism evidence="9 10">
    <name type="scientific">Chitinilyticum piscinae</name>
    <dbReference type="NCBI Taxonomy" id="2866724"/>
    <lineage>
        <taxon>Bacteria</taxon>
        <taxon>Pseudomonadati</taxon>
        <taxon>Pseudomonadota</taxon>
        <taxon>Betaproteobacteria</taxon>
        <taxon>Neisseriales</taxon>
        <taxon>Chitinibacteraceae</taxon>
        <taxon>Chitinilyticum</taxon>
    </lineage>
</organism>
<dbReference type="GO" id="GO:0042834">
    <property type="term" value="F:peptidoglycan binding"/>
    <property type="evidence" value="ECO:0007669"/>
    <property type="project" value="InterPro"/>
</dbReference>
<dbReference type="InterPro" id="IPR007730">
    <property type="entry name" value="SPOR-like_dom"/>
</dbReference>
<evidence type="ECO:0000256" key="7">
    <source>
        <dbReference type="SAM" id="SignalP"/>
    </source>
</evidence>
<dbReference type="GO" id="GO:0005886">
    <property type="term" value="C:plasma membrane"/>
    <property type="evidence" value="ECO:0007669"/>
    <property type="project" value="UniProtKB-SubCell"/>
</dbReference>
<dbReference type="NCBIfam" id="TIGR00413">
    <property type="entry name" value="rlpA"/>
    <property type="match status" value="1"/>
</dbReference>